<organism evidence="4 5">
    <name type="scientific">Paenibacillus faecis</name>
    <dbReference type="NCBI Taxonomy" id="862114"/>
    <lineage>
        <taxon>Bacteria</taxon>
        <taxon>Bacillati</taxon>
        <taxon>Bacillota</taxon>
        <taxon>Bacilli</taxon>
        <taxon>Bacillales</taxon>
        <taxon>Paenibacillaceae</taxon>
        <taxon>Paenibacillus</taxon>
    </lineage>
</organism>
<dbReference type="PANTHER" id="PTHR10204">
    <property type="entry name" value="NAD P H OXIDOREDUCTASE-RELATED"/>
    <property type="match status" value="1"/>
</dbReference>
<dbReference type="SUPFAM" id="SSF52218">
    <property type="entry name" value="Flavoproteins"/>
    <property type="match status" value="1"/>
</dbReference>
<feature type="domain" description="Flavodoxin-like fold" evidence="3">
    <location>
        <begin position="1"/>
        <end position="189"/>
    </location>
</feature>
<dbReference type="Pfam" id="PF02525">
    <property type="entry name" value="Flavodoxin_2"/>
    <property type="match status" value="1"/>
</dbReference>
<dbReference type="GO" id="GO:0005829">
    <property type="term" value="C:cytosol"/>
    <property type="evidence" value="ECO:0007669"/>
    <property type="project" value="TreeGrafter"/>
</dbReference>
<dbReference type="OrthoDB" id="9798454at2"/>
<evidence type="ECO:0000256" key="2">
    <source>
        <dbReference type="ARBA" id="ARBA00023002"/>
    </source>
</evidence>
<keyword evidence="5" id="KW-1185">Reference proteome</keyword>
<evidence type="ECO:0000256" key="1">
    <source>
        <dbReference type="ARBA" id="ARBA00006252"/>
    </source>
</evidence>
<dbReference type="Proteomes" id="UP000325218">
    <property type="component" value="Unassembled WGS sequence"/>
</dbReference>
<dbReference type="InterPro" id="IPR051545">
    <property type="entry name" value="NAD(P)H_dehydrogenase_qn"/>
</dbReference>
<dbReference type="InterPro" id="IPR029039">
    <property type="entry name" value="Flavoprotein-like_sf"/>
</dbReference>
<evidence type="ECO:0000313" key="4">
    <source>
        <dbReference type="EMBL" id="TYA11641.1"/>
    </source>
</evidence>
<dbReference type="PANTHER" id="PTHR10204:SF34">
    <property type="entry name" value="NAD(P)H DEHYDROGENASE [QUINONE] 1 ISOFORM 1"/>
    <property type="match status" value="1"/>
</dbReference>
<accession>A0A5D0CP00</accession>
<evidence type="ECO:0000313" key="5">
    <source>
        <dbReference type="Proteomes" id="UP000325218"/>
    </source>
</evidence>
<dbReference type="Gene3D" id="3.40.50.360">
    <property type="match status" value="1"/>
</dbReference>
<evidence type="ECO:0000259" key="3">
    <source>
        <dbReference type="Pfam" id="PF02525"/>
    </source>
</evidence>
<protein>
    <submittedName>
        <fullName evidence="4">NAD(P)H-dependent oxidoreductase</fullName>
    </submittedName>
</protein>
<dbReference type="InterPro" id="IPR003680">
    <property type="entry name" value="Flavodoxin_fold"/>
</dbReference>
<comment type="caution">
    <text evidence="4">The sequence shown here is derived from an EMBL/GenBank/DDBJ whole genome shotgun (WGS) entry which is preliminary data.</text>
</comment>
<dbReference type="GO" id="GO:0003955">
    <property type="term" value="F:NAD(P)H dehydrogenase (quinone) activity"/>
    <property type="evidence" value="ECO:0007669"/>
    <property type="project" value="TreeGrafter"/>
</dbReference>
<sequence>MNHLIVYAHPNEDSLNHKILQTAVDALKAGGHEVVIRDLYKMGFNPVLSLEDTKALKQGNLPEDIRTEQNHLTGADVITLIYPIWWAGLPAILKGYIDRVFAYKFAYTYNGEGTVDKLLTGKKGVIISTYGTSEDYYEAIGMEEALKQTSGEGIFEFCGVEVAEQLLFGGVNKSVTEQERREMLERVRSLFSSF</sequence>
<dbReference type="EMBL" id="VSDO01000004">
    <property type="protein sequence ID" value="TYA11641.1"/>
    <property type="molecule type" value="Genomic_DNA"/>
</dbReference>
<comment type="similarity">
    <text evidence="1">Belongs to the NAD(P)H dehydrogenase (quinone) family.</text>
</comment>
<reference evidence="4 5" key="1">
    <citation type="submission" date="2019-08" db="EMBL/GenBank/DDBJ databases">
        <title>Genome sequencing of Paenibacillus faecis DSM 23593(T).</title>
        <authorList>
            <person name="Kook J.-K."/>
            <person name="Park S.-N."/>
            <person name="Lim Y.K."/>
        </authorList>
    </citation>
    <scope>NUCLEOTIDE SEQUENCE [LARGE SCALE GENOMIC DNA]</scope>
    <source>
        <strain evidence="4 5">DSM 23593</strain>
    </source>
</reference>
<gene>
    <name evidence="4" type="ORF">FRY98_21200</name>
</gene>
<name>A0A5D0CP00_9BACL</name>
<keyword evidence="2" id="KW-0560">Oxidoreductase</keyword>
<dbReference type="RefSeq" id="WP_148455680.1">
    <property type="nucleotide sequence ID" value="NZ_VSDO01000004.1"/>
</dbReference>
<proteinExistence type="inferred from homology"/>
<dbReference type="AlphaFoldDB" id="A0A5D0CP00"/>